<dbReference type="OrthoDB" id="2142877at2759"/>
<protein>
    <submittedName>
        <fullName evidence="2">Uncharacterized protein</fullName>
    </submittedName>
</protein>
<feature type="region of interest" description="Disordered" evidence="1">
    <location>
        <begin position="192"/>
        <end position="242"/>
    </location>
</feature>
<feature type="region of interest" description="Disordered" evidence="1">
    <location>
        <begin position="50"/>
        <end position="69"/>
    </location>
</feature>
<evidence type="ECO:0000256" key="1">
    <source>
        <dbReference type="SAM" id="MobiDB-lite"/>
    </source>
</evidence>
<reference evidence="2 3" key="1">
    <citation type="submission" date="2016-08" db="EMBL/GenBank/DDBJ databases">
        <title>A Parts List for Fungal Cellulosomes Revealed by Comparative Genomics.</title>
        <authorList>
            <consortium name="DOE Joint Genome Institute"/>
            <person name="Haitjema C.H."/>
            <person name="Gilmore S.P."/>
            <person name="Henske J.K."/>
            <person name="Solomon K.V."/>
            <person name="De Groot R."/>
            <person name="Kuo A."/>
            <person name="Mondo S.J."/>
            <person name="Salamov A.A."/>
            <person name="Labutti K."/>
            <person name="Zhao Z."/>
            <person name="Chiniquy J."/>
            <person name="Barry K."/>
            <person name="Brewer H.M."/>
            <person name="Purvine S.O."/>
            <person name="Wright A.T."/>
            <person name="Boxma B."/>
            <person name="Van Alen T."/>
            <person name="Hackstein J.H."/>
            <person name="Baker S.E."/>
            <person name="Grigoriev I.V."/>
            <person name="O'Malley M.A."/>
        </authorList>
    </citation>
    <scope>NUCLEOTIDE SEQUENCE [LARGE SCALE GENOMIC DNA]</scope>
    <source>
        <strain evidence="2 3">G1</strain>
    </source>
</reference>
<keyword evidence="3" id="KW-1185">Reference proteome</keyword>
<dbReference type="Proteomes" id="UP000193920">
    <property type="component" value="Unassembled WGS sequence"/>
</dbReference>
<dbReference type="STRING" id="1754190.A0A1Y2AFK1"/>
<dbReference type="EMBL" id="MCOG01000268">
    <property type="protein sequence ID" value="ORY21321.1"/>
    <property type="molecule type" value="Genomic_DNA"/>
</dbReference>
<comment type="caution">
    <text evidence="2">The sequence shown here is derived from an EMBL/GenBank/DDBJ whole genome shotgun (WGS) entry which is preliminary data.</text>
</comment>
<evidence type="ECO:0000313" key="2">
    <source>
        <dbReference type="EMBL" id="ORY21321.1"/>
    </source>
</evidence>
<feature type="compositionally biased region" description="Basic and acidic residues" evidence="1">
    <location>
        <begin position="197"/>
        <end position="242"/>
    </location>
</feature>
<dbReference type="AlphaFoldDB" id="A0A1Y2AFK1"/>
<name>A0A1Y2AFK1_9FUNG</name>
<sequence length="469" mass="55190">MDLTEINNNAEKLSELLKENQEKECEFIKKYNDFINDVVVKLKGFEEKNNNNNEERKTKNGKKKERERTNGIEKIQNNINSIVNYVNTYVGKNSSDKEKSKKKTEQKINKCCDEIYDIGTNTFNLELIDVPIDESHQLKKRRSWFSRSLDIISSGDNDENESEEEKKLKEEIEKLEKELEEKKKKLNELKMERKKKEKEEAETEKKNKDKENKNKNKKNEKDESKEDENKEDDKEDVKAEEQTSLLDRIDDLLVDGNCRQAFEFLNNTSLLGTKLLGVDKSKTPRMFIILPDPTKCPNGNKSDYWIKFENWNKSVFTLNLLCESTGGIEENVENETHLLETTGYSIRDPYKLISLFGPFLLYSIDTFMESCGENFPREVTKALGNTKPTDYFISVAHEIQKVLKEERLLYKDETKNLEALESFIEVSRAELQTFLKRYDYSNMFGGLDKRRTNDNKVRWVCQRHNRKFK</sequence>
<gene>
    <name evidence="2" type="ORF">LY90DRAFT_676330</name>
</gene>
<organism evidence="2 3">
    <name type="scientific">Neocallimastix californiae</name>
    <dbReference type="NCBI Taxonomy" id="1754190"/>
    <lineage>
        <taxon>Eukaryota</taxon>
        <taxon>Fungi</taxon>
        <taxon>Fungi incertae sedis</taxon>
        <taxon>Chytridiomycota</taxon>
        <taxon>Chytridiomycota incertae sedis</taxon>
        <taxon>Neocallimastigomycetes</taxon>
        <taxon>Neocallimastigales</taxon>
        <taxon>Neocallimastigaceae</taxon>
        <taxon>Neocallimastix</taxon>
    </lineage>
</organism>
<accession>A0A1Y2AFK1</accession>
<proteinExistence type="predicted"/>
<evidence type="ECO:0000313" key="3">
    <source>
        <dbReference type="Proteomes" id="UP000193920"/>
    </source>
</evidence>